<reference evidence="1 2" key="1">
    <citation type="submission" date="2024-01" db="EMBL/GenBank/DDBJ databases">
        <title>The genomes of 5 underutilized Papilionoideae crops provide insights into root nodulation and disease resistanc.</title>
        <authorList>
            <person name="Jiang F."/>
        </authorList>
    </citation>
    <scope>NUCLEOTIDE SEQUENCE [LARGE SCALE GENOMIC DNA]</scope>
    <source>
        <strain evidence="1">DUOXIRENSHENG_FW03</strain>
        <tissue evidence="1">Leaves</tissue>
    </source>
</reference>
<evidence type="ECO:0000313" key="1">
    <source>
        <dbReference type="EMBL" id="KAK7387730.1"/>
    </source>
</evidence>
<evidence type="ECO:0000313" key="2">
    <source>
        <dbReference type="Proteomes" id="UP001386955"/>
    </source>
</evidence>
<comment type="caution">
    <text evidence="1">The sequence shown here is derived from an EMBL/GenBank/DDBJ whole genome shotgun (WGS) entry which is preliminary data.</text>
</comment>
<sequence>MKNVVVFTRNVTRPLIREVSCRVVSSKEVSLHNGRRIFLLRSLSKISEYPLIQLWIFTSVFLSLNIKW</sequence>
<proteinExistence type="predicted"/>
<protein>
    <submittedName>
        <fullName evidence="1">Uncharacterized protein</fullName>
    </submittedName>
</protein>
<gene>
    <name evidence="1" type="ORF">VNO78_22520</name>
</gene>
<dbReference type="Proteomes" id="UP001386955">
    <property type="component" value="Unassembled WGS sequence"/>
</dbReference>
<keyword evidence="2" id="KW-1185">Reference proteome</keyword>
<dbReference type="EMBL" id="JAYMYS010000006">
    <property type="protein sequence ID" value="KAK7387730.1"/>
    <property type="molecule type" value="Genomic_DNA"/>
</dbReference>
<dbReference type="AlphaFoldDB" id="A0AAN9S1S1"/>
<name>A0AAN9S1S1_PSOTE</name>
<organism evidence="1 2">
    <name type="scientific">Psophocarpus tetragonolobus</name>
    <name type="common">Winged bean</name>
    <name type="synonym">Dolichos tetragonolobus</name>
    <dbReference type="NCBI Taxonomy" id="3891"/>
    <lineage>
        <taxon>Eukaryota</taxon>
        <taxon>Viridiplantae</taxon>
        <taxon>Streptophyta</taxon>
        <taxon>Embryophyta</taxon>
        <taxon>Tracheophyta</taxon>
        <taxon>Spermatophyta</taxon>
        <taxon>Magnoliopsida</taxon>
        <taxon>eudicotyledons</taxon>
        <taxon>Gunneridae</taxon>
        <taxon>Pentapetalae</taxon>
        <taxon>rosids</taxon>
        <taxon>fabids</taxon>
        <taxon>Fabales</taxon>
        <taxon>Fabaceae</taxon>
        <taxon>Papilionoideae</taxon>
        <taxon>50 kb inversion clade</taxon>
        <taxon>NPAAA clade</taxon>
        <taxon>indigoferoid/millettioid clade</taxon>
        <taxon>Phaseoleae</taxon>
        <taxon>Psophocarpus</taxon>
    </lineage>
</organism>
<accession>A0AAN9S1S1</accession>